<dbReference type="InterPro" id="IPR028059">
    <property type="entry name" value="SWM_rpt"/>
</dbReference>
<gene>
    <name evidence="5" type="ORF">FBZ82_1324</name>
</gene>
<evidence type="ECO:0000259" key="4">
    <source>
        <dbReference type="Pfam" id="PF19078"/>
    </source>
</evidence>
<evidence type="ECO:0000256" key="1">
    <source>
        <dbReference type="ARBA" id="ARBA00022729"/>
    </source>
</evidence>
<feature type="domain" description="Bacterial Ig-like" evidence="3">
    <location>
        <begin position="1465"/>
        <end position="1549"/>
    </location>
</feature>
<evidence type="ECO:0000313" key="6">
    <source>
        <dbReference type="Proteomes" id="UP000316083"/>
    </source>
</evidence>
<feature type="region of interest" description="Disordered" evidence="2">
    <location>
        <begin position="882"/>
        <end position="907"/>
    </location>
</feature>
<dbReference type="Pfam" id="PF13753">
    <property type="entry name" value="SWM_repeat"/>
    <property type="match status" value="2"/>
</dbReference>
<evidence type="ECO:0000256" key="2">
    <source>
        <dbReference type="SAM" id="MobiDB-lite"/>
    </source>
</evidence>
<evidence type="ECO:0000259" key="3">
    <source>
        <dbReference type="Pfam" id="PF19077"/>
    </source>
</evidence>
<dbReference type="Gene3D" id="2.60.40.10">
    <property type="entry name" value="Immunoglobulins"/>
    <property type="match status" value="3"/>
</dbReference>
<organism evidence="5 6">
    <name type="scientific">Azospirillum brasilense</name>
    <dbReference type="NCBI Taxonomy" id="192"/>
    <lineage>
        <taxon>Bacteria</taxon>
        <taxon>Pseudomonadati</taxon>
        <taxon>Pseudomonadota</taxon>
        <taxon>Alphaproteobacteria</taxon>
        <taxon>Rhodospirillales</taxon>
        <taxon>Azospirillaceae</taxon>
        <taxon>Azospirillum</taxon>
    </lineage>
</organism>
<keyword evidence="5" id="KW-0282">Flagellum</keyword>
<dbReference type="InterPro" id="IPR044016">
    <property type="entry name" value="Big_13"/>
</dbReference>
<accession>A0A560AE17</accession>
<proteinExistence type="predicted"/>
<keyword evidence="5" id="KW-0969">Cilium</keyword>
<evidence type="ECO:0000313" key="5">
    <source>
        <dbReference type="EMBL" id="TWA58600.1"/>
    </source>
</evidence>
<sequence length="1761" mass="172457">MAAGGTLTLTGGTDYVFSTTEVWSGIRGNGSTQGVRLNTQGQTLSVSNLDRLIGGTSSTRKDVVTLAGTAGNTITVQALETLIGGSGNDRVLLTSTGATMVVESLETILGANTGTALITLAGTTGNTMSVGYLKSMVGSAGKDVININAAGSVGSTMAVALMETMIGTDGLDLIATIGGTGSNTMLVKGIEIFLGNSSVAVNDVVHLDSGGNTIGIAFLETLMGGSGNDVVTMSFKSGSANLQSTAGTLAVSSIETIVGGTGGRNTAILLDVGNTITVASLNTLIGGGGKDVVNVTLRDGTAVVGDGSIPWSTTGSTMLVSLIETIIGSAGDDVVVALDNNGMTLSVSAIESVVGKTGNDVVVLGTGGNTIQVEALETLIGSAGTDVVTVRTSLGTTMTVSAVESIVGNAGTDVIQLGAGGNTIQVEGVETVIGGTGTDVVTVTETTGTIFLSGVETIYTPYQTLTLSGVDTSVSWPPAPSDTTPPSITAVSIPDAVMKIGDTVTVTITVASDSDTYTLGVNSTVGGFTLGNLTKVDATTYTATFTVTSGGTDVAAGSDVPVNIVLTDSASNSNIPYTTAISQGADRIDATRPTIASAAVNGTTLTVTFGEAMSASSAAGLTVTVAGQSRAATYASGSGTATLTFTLASAVAHGETVTLDYNPGTGTLTDTASNAPASITNQSVTNSTAAPDTTPPSITAVSIPDAVMKIGDTVTVTITVASDSDTYTLGSGSTVGGFALGNLTKVNATTYTATFTVTSGGTDVAAGSDVPVNIVLTDSASNSNTPYTTPISQTNDRIDATRPTIASATVNGTTLTVTFAEAMSASSAAGLTVTVAGQSRAATYASGSGTATLTFTLASAVAQGQTVTLDYNPGTGTLTDTASNAPASVSNQSVTNNTADTTPPSITNVTIPNQPAQVGDTVTVTITVASDSDTYTLGSGSTVDGFALGSLTKVSATTYTATFTVTADGNRTGNLAANQDIPVHIVLVDSASNANAPYTTPISQANDRIDTNAPPVLAVPTTPPTLVDTSATDTFPLIDGRLTATDMEGDTLTFSIAGSQSSPLQYGSVTLSNGVTYDTWSTGPGGTAYVNSQTGHYAYVFDAAFLNGVPAGPMQGTSTFTVSDGNRTVSQQLTLNFTGANDSPILSSDVRGLAAIDQGIADAANTGTTVTDLLASAGTATDAEYDSPFPLVTVVPLGIAVTGVINTNGTWQYKVGTGAWTDIPAGSSNGSALLLAGSDRLRFVPSGSGFANTDTGAITFKAWDRTSGTAGSTADTSGDAFSAGGATATITVDAVPTLAATGGAKTFGVGVDASTSLFSGVAASTVEAGQSFRGAVFTVSGLVDATEVLTIGGTDVALTNGATATLTGLGAAGGNAGVTVSVTGGVATVTVTGLERSDAQMSALLGGVTYKNTSATATLGDRTVAIAGLTDSGGATGAATISGVSAVVSVADVTPPAAPVVTSAALTKNATPVLAGTAESGSTVTVTVGGATYTTTATNGTWSVNLATATPTSGSLSLNANGTNAISATATDAAGNTSTAGTQSLTIDTTAPTAPAVTSAVLTKNATPTLTGTAEADSTVTVTVGGATYTTTATNGTWSINLATATPTAGSLSLNANGANPVSATATDAAGNTSSAGTQSLTIDTTAPTAPAVTSAVLTKNATPTLTGTAEADSTVTVTVGGATYTTTATNGTWSINLATATPTAGSLNLNANGANPVSATATDAAGNTSSAGTQSLTIDTTAPTAPAVTSAVLTKNATPT</sequence>
<keyword evidence="5" id="KW-0966">Cell projection</keyword>
<dbReference type="NCBIfam" id="NF033510">
    <property type="entry name" value="Ca_tandemer"/>
    <property type="match status" value="3"/>
</dbReference>
<dbReference type="InterPro" id="IPR044048">
    <property type="entry name" value="Big_12"/>
</dbReference>
<dbReference type="InterPro" id="IPR014755">
    <property type="entry name" value="Cu-Rt/internalin_Ig-like"/>
</dbReference>
<reference evidence="5 6" key="1">
    <citation type="submission" date="2019-06" db="EMBL/GenBank/DDBJ databases">
        <title>Genomic Encyclopedia of Type Strains, Phase IV (KMG-V): Genome sequencing to study the core and pangenomes of soil and plant-associated prokaryotes.</title>
        <authorList>
            <person name="Whitman W."/>
        </authorList>
    </citation>
    <scope>NUCLEOTIDE SEQUENCE [LARGE SCALE GENOMIC DNA]</scope>
    <source>
        <strain evidence="5 6">BR 11796</strain>
    </source>
</reference>
<dbReference type="Pfam" id="PF19077">
    <property type="entry name" value="Big_13"/>
    <property type="match status" value="3"/>
</dbReference>
<feature type="domain" description="Bacterial Ig-like" evidence="4">
    <location>
        <begin position="482"/>
        <end position="575"/>
    </location>
</feature>
<protein>
    <submittedName>
        <fullName evidence="5">Flagellar associated repeat protein</fullName>
    </submittedName>
</protein>
<feature type="domain" description="Bacterial Ig-like" evidence="3">
    <location>
        <begin position="1658"/>
        <end position="1741"/>
    </location>
</feature>
<keyword evidence="1" id="KW-0732">Signal</keyword>
<dbReference type="Pfam" id="PF19078">
    <property type="entry name" value="Big_12"/>
    <property type="match status" value="1"/>
</dbReference>
<dbReference type="RefSeq" id="WP_247883447.1">
    <property type="nucleotide sequence ID" value="NZ_VITF01000032.1"/>
</dbReference>
<name>A0A560AE17_AZOBR</name>
<dbReference type="InterPro" id="IPR013783">
    <property type="entry name" value="Ig-like_fold"/>
</dbReference>
<dbReference type="Proteomes" id="UP000316083">
    <property type="component" value="Unassembled WGS sequence"/>
</dbReference>
<dbReference type="PRINTS" id="PR00313">
    <property type="entry name" value="CABNDNGRPT"/>
</dbReference>
<dbReference type="EMBL" id="VITF01000032">
    <property type="protein sequence ID" value="TWA58600.1"/>
    <property type="molecule type" value="Genomic_DNA"/>
</dbReference>
<dbReference type="Gene3D" id="2.60.40.1220">
    <property type="match status" value="2"/>
</dbReference>
<comment type="caution">
    <text evidence="5">The sequence shown here is derived from an EMBL/GenBank/DDBJ whole genome shotgun (WGS) entry which is preliminary data.</text>
</comment>
<feature type="domain" description="Bacterial Ig-like" evidence="3">
    <location>
        <begin position="1562"/>
        <end position="1645"/>
    </location>
</feature>
<feature type="non-terminal residue" evidence="5">
    <location>
        <position position="1761"/>
    </location>
</feature>